<evidence type="ECO:0000313" key="1">
    <source>
        <dbReference type="EMBL" id="GME88046.1"/>
    </source>
</evidence>
<gene>
    <name evidence="1" type="ORF">Cboi01_000069100</name>
</gene>
<comment type="caution">
    <text evidence="1">The sequence shown here is derived from an EMBL/GenBank/DDBJ whole genome shotgun (WGS) entry which is preliminary data.</text>
</comment>
<dbReference type="Proteomes" id="UP001165101">
    <property type="component" value="Unassembled WGS sequence"/>
</dbReference>
<proteinExistence type="predicted"/>
<protein>
    <submittedName>
        <fullName evidence="1">Unnamed protein product</fullName>
    </submittedName>
</protein>
<organism evidence="1 2">
    <name type="scientific">Candida boidinii</name>
    <name type="common">Yeast</name>
    <dbReference type="NCBI Taxonomy" id="5477"/>
    <lineage>
        <taxon>Eukaryota</taxon>
        <taxon>Fungi</taxon>
        <taxon>Dikarya</taxon>
        <taxon>Ascomycota</taxon>
        <taxon>Saccharomycotina</taxon>
        <taxon>Pichiomycetes</taxon>
        <taxon>Pichiales</taxon>
        <taxon>Pichiaceae</taxon>
        <taxon>Ogataea</taxon>
        <taxon>Ogataea/Candida clade</taxon>
    </lineage>
</organism>
<accession>A0ACB5TG23</accession>
<keyword evidence="2" id="KW-1185">Reference proteome</keyword>
<name>A0ACB5TG23_CANBO</name>
<dbReference type="EMBL" id="BSXV01000204">
    <property type="protein sequence ID" value="GME88046.1"/>
    <property type="molecule type" value="Genomic_DNA"/>
</dbReference>
<sequence length="412" mass="47789">MKTSIYDKLIHGSASSFNNLKRGKYQCAVLLKLSYTKSQRQIFRTLSNNCNKIIRSRIQDLKSSKFDNVSIKLNDFSTVQIRPYDNIPYEFLINSKDPASHISDIMITPRDLNIWSKNWPVSFFPHGFSKNNNCELHISLTPSILFNEYDDLLNYKNKVEVLINEFKPKLRKFNELKFKKYPVVLSRNDFKKFFLTLEINKFENNNSENFKNLNKLIKDLDHIRNPENNINSFVIGEDPSNRKIFDFLHTTIGIFDVKSFLNAKNHNYIENDDVTASDIDTVSEIDTELETDVFSIRNSELESGNNDNTESIQEFSLTDQVFKSPGSDMDEYKFDDYINNIGVSEIYYLNQILLKSKKDIMENYNDSLESGNLTISNNGCDVSDEILNDLQVVPAEIQLTIGNSRLRYPLDI</sequence>
<reference evidence="1" key="1">
    <citation type="submission" date="2023-04" db="EMBL/GenBank/DDBJ databases">
        <title>Candida boidinii NBRC 1967.</title>
        <authorList>
            <person name="Ichikawa N."/>
            <person name="Sato H."/>
            <person name="Tonouchi N."/>
        </authorList>
    </citation>
    <scope>NUCLEOTIDE SEQUENCE</scope>
    <source>
        <strain evidence="1">NBRC 1967</strain>
    </source>
</reference>
<evidence type="ECO:0000313" key="2">
    <source>
        <dbReference type="Proteomes" id="UP001165101"/>
    </source>
</evidence>